<name>A0A2N5GMY4_9BACI</name>
<dbReference type="InterPro" id="IPR023839">
    <property type="entry name" value="Firmicutes_EssC_C"/>
</dbReference>
<evidence type="ECO:0000256" key="4">
    <source>
        <dbReference type="ARBA" id="ARBA00022737"/>
    </source>
</evidence>
<dbReference type="EMBL" id="PGVD01000039">
    <property type="protein sequence ID" value="PLR95373.1"/>
    <property type="molecule type" value="Genomic_DNA"/>
</dbReference>
<gene>
    <name evidence="12" type="primary">essC</name>
    <name evidence="12" type="ORF">CU635_09120</name>
    <name evidence="13" type="ORF">CVD25_15015</name>
</gene>
<dbReference type="RefSeq" id="WP_101577059.1">
    <property type="nucleotide sequence ID" value="NZ_PGVA01000020.1"/>
</dbReference>
<dbReference type="Gene3D" id="3.40.50.300">
    <property type="entry name" value="P-loop containing nucleotide triphosphate hydrolases"/>
    <property type="match status" value="3"/>
</dbReference>
<keyword evidence="8 10" id="KW-0472">Membrane</keyword>
<feature type="transmembrane region" description="Helical" evidence="10">
    <location>
        <begin position="244"/>
        <end position="265"/>
    </location>
</feature>
<reference evidence="12 14" key="1">
    <citation type="submission" date="2017-11" db="EMBL/GenBank/DDBJ databases">
        <title>Comparitive Functional Genomics of Dry Heat Resistant strains isolated from the Viking Spacecraft.</title>
        <authorList>
            <person name="Seuylemezian A."/>
            <person name="Cooper K."/>
            <person name="Vaishampayan P."/>
        </authorList>
    </citation>
    <scope>NUCLEOTIDE SEQUENCE [LARGE SCALE GENOMIC DNA]</scope>
    <source>
        <strain evidence="12 14">M4.6</strain>
    </source>
</reference>
<evidence type="ECO:0000256" key="3">
    <source>
        <dbReference type="ARBA" id="ARBA00022692"/>
    </source>
</evidence>
<proteinExistence type="predicted"/>
<dbReference type="GO" id="GO:0003677">
    <property type="term" value="F:DNA binding"/>
    <property type="evidence" value="ECO:0007669"/>
    <property type="project" value="InterPro"/>
</dbReference>
<evidence type="ECO:0000256" key="10">
    <source>
        <dbReference type="SAM" id="Phobius"/>
    </source>
</evidence>
<dbReference type="CDD" id="cd01127">
    <property type="entry name" value="TrwB_TraG_TraD_VirD4"/>
    <property type="match status" value="1"/>
</dbReference>
<keyword evidence="5 9" id="KW-0547">Nucleotide-binding</keyword>
<evidence type="ECO:0000313" key="14">
    <source>
        <dbReference type="Proteomes" id="UP000234951"/>
    </source>
</evidence>
<evidence type="ECO:0000256" key="6">
    <source>
        <dbReference type="ARBA" id="ARBA00022840"/>
    </source>
</evidence>
<dbReference type="InterPro" id="IPR027417">
    <property type="entry name" value="P-loop_NTPase"/>
</dbReference>
<reference evidence="13 15" key="2">
    <citation type="submission" date="2017-12" db="EMBL/GenBank/DDBJ databases">
        <title>Comparative Functional Genomics of Dry Heat Resistant strains isolated from the Viking Spacecraft.</title>
        <authorList>
            <person name="Seuylemezian A."/>
            <person name="Cooper K."/>
            <person name="Vaishampayan P."/>
        </authorList>
    </citation>
    <scope>NUCLEOTIDE SEQUENCE [LARGE SCALE GENOMIC DNA]</scope>
    <source>
        <strain evidence="13 15">ATCC 29669</strain>
    </source>
</reference>
<dbReference type="Proteomes" id="UP000234951">
    <property type="component" value="Unassembled WGS sequence"/>
</dbReference>
<feature type="transmembrane region" description="Helical" evidence="10">
    <location>
        <begin position="270"/>
        <end position="291"/>
    </location>
</feature>
<dbReference type="SUPFAM" id="SSF52540">
    <property type="entry name" value="P-loop containing nucleoside triphosphate hydrolases"/>
    <property type="match status" value="2"/>
</dbReference>
<dbReference type="GO" id="GO:0005886">
    <property type="term" value="C:plasma membrane"/>
    <property type="evidence" value="ECO:0007669"/>
    <property type="project" value="UniProtKB-SubCell"/>
</dbReference>
<feature type="binding site" evidence="9">
    <location>
        <begin position="681"/>
        <end position="688"/>
    </location>
    <ligand>
        <name>ATP</name>
        <dbReference type="ChEBI" id="CHEBI:30616"/>
    </ligand>
</feature>
<keyword evidence="2" id="KW-1003">Cell membrane</keyword>
<feature type="binding site" evidence="9">
    <location>
        <begin position="1009"/>
        <end position="1016"/>
    </location>
    <ligand>
        <name>ATP</name>
        <dbReference type="ChEBI" id="CHEBI:30616"/>
    </ligand>
</feature>
<feature type="domain" description="FtsK" evidence="11">
    <location>
        <begin position="661"/>
        <end position="857"/>
    </location>
</feature>
<comment type="subcellular location">
    <subcellularLocation>
        <location evidence="1">Cell membrane</location>
        <topology evidence="1">Multi-pass membrane protein</topology>
    </subcellularLocation>
</comment>
<dbReference type="PANTHER" id="PTHR22683">
    <property type="entry name" value="SPORULATION PROTEIN RELATED"/>
    <property type="match status" value="1"/>
</dbReference>
<evidence type="ECO:0000313" key="13">
    <source>
        <dbReference type="EMBL" id="PLR95373.1"/>
    </source>
</evidence>
<dbReference type="NCBIfam" id="TIGR03928">
    <property type="entry name" value="T7_EssCb_Firm"/>
    <property type="match status" value="1"/>
</dbReference>
<evidence type="ECO:0000259" key="11">
    <source>
        <dbReference type="PROSITE" id="PS50901"/>
    </source>
</evidence>
<evidence type="ECO:0000256" key="8">
    <source>
        <dbReference type="ARBA" id="ARBA00023136"/>
    </source>
</evidence>
<dbReference type="GO" id="GO:0005524">
    <property type="term" value="F:ATP binding"/>
    <property type="evidence" value="ECO:0007669"/>
    <property type="project" value="UniProtKB-UniRule"/>
</dbReference>
<dbReference type="InterPro" id="IPR022206">
    <property type="entry name" value="Firmicutes_EssC_N"/>
</dbReference>
<keyword evidence="4" id="KW-0677">Repeat</keyword>
<organism evidence="12 14">
    <name type="scientific">Bacillus canaveralius</name>
    <dbReference type="NCBI Taxonomy" id="1403243"/>
    <lineage>
        <taxon>Bacteria</taxon>
        <taxon>Bacillati</taxon>
        <taxon>Bacillota</taxon>
        <taxon>Bacilli</taxon>
        <taxon>Bacillales</taxon>
        <taxon>Bacillaceae</taxon>
        <taxon>Bacillus</taxon>
    </lineage>
</organism>
<keyword evidence="6 9" id="KW-0067">ATP-binding</keyword>
<dbReference type="EMBL" id="PGVA01000020">
    <property type="protein sequence ID" value="PLR83446.1"/>
    <property type="molecule type" value="Genomic_DNA"/>
</dbReference>
<evidence type="ECO:0000256" key="9">
    <source>
        <dbReference type="PROSITE-ProRule" id="PRU00289"/>
    </source>
</evidence>
<evidence type="ECO:0000313" key="15">
    <source>
        <dbReference type="Proteomes" id="UP000235114"/>
    </source>
</evidence>
<evidence type="ECO:0000256" key="1">
    <source>
        <dbReference type="ARBA" id="ARBA00004651"/>
    </source>
</evidence>
<keyword evidence="3 10" id="KW-0812">Transmembrane</keyword>
<evidence type="ECO:0000256" key="5">
    <source>
        <dbReference type="ARBA" id="ARBA00022741"/>
    </source>
</evidence>
<dbReference type="Proteomes" id="UP000235114">
    <property type="component" value="Unassembled WGS sequence"/>
</dbReference>
<dbReference type="Pfam" id="PF01580">
    <property type="entry name" value="FtsK_SpoIIIE"/>
    <property type="match status" value="2"/>
</dbReference>
<protein>
    <submittedName>
        <fullName evidence="12">Type VII secretion protein EssC</fullName>
    </submittedName>
</protein>
<sequence>MSNIWLFYNQYYQRVPVKKGENHSFTVGRDVQQTVTLREFPFQDGPLEIKTDGFTALTVKQNGKSIGKATIEEPFQLKQQTESLSIFLTGEDKKTETYFIGSHQELTFSPLKKSSVVFKTQTSIIGKAEDDSFQLVKMRTGWMVEHGNSILYLNGQRISNNTKVETGDFLFLPFMTIRLLEDDLLEIKSLEDYETSLSLARRPQSEMSKKYPIYRRTPRMIYELPNEKVTLSFPAQESDDTNRGLWLIIMPPLIMLIVMGVVALIQPRGIFIIISMVMFMTTMVTSSVQYFKDKSTQKKRKERRYRVYTQYLENKRSELQELAEKQKQVLKFHFPSFERMKYLTGQISDRLWERSLESHDFLQFRLGTGTIPPSYQVNVSAGDLANREIDDLLEQSQLMEKVYREIKNVPVVADLSQGAIGLVGKEAVVMNEIHQIIGQLSFFHSYHDLRFVFIFNEKEYSEWEWVKWLPHFQLPHAHAKGLIYNEQTRDQLLSPIYEILRDRDMDEDKEKTRFSPHIVFIITNQQLIAEHVILEYLEGKHAHLGISVIFAADSKESLTEHIQTLVRYINDKEGDILIQHKKAVSIPFRLDVHLRKGNEAFARMLRTLDHQVGMTNSIPASVSFLEMLNIKEVEQLPIKQNWLTMESAKSLAVPIGLKGKEDLVELNLHEKAHGPHGLLAGTTGSGKSEFLQTYILSLAVHFHPHEVAFLLIDYKGGGMAQPFKNMPHLLGTITNIEGSKNFSARALASIKSELRRRQRLFDRYQVNHINDYTDLYKQNLTEEPLPHLFLISDEFAELKSEEPEFIRELVSAARIGRSLGVHLILATQKPGGVIDEQIWSNARFRVALKVQNVEDSREILKNGDAAAITMTGRGYLQVGNNEIYELFQSAWSGAKYLEDTSETEDEVAIVTDLGLIPLSDVSTHERKKKEGQTEIEAIVDQIEALQQEMGIKKLRSPWLPPLANRLSRRLYTSNNEREIYFALIDEPEKQSQTPYGYDIMNDGNIGIFGSSGYGKSHTAITLLLSIAERYSPEDVHYYIFDFGNGALLPLKQLPHTADFFLIDDERKIEKFMRILREEIARRKQLFQQQEVSSIKMYNSISNDTLPLLFITIDNFDLIKEEMQDLETQINQFARDGQSLGVYMVFTATRINSIRQSLMNNLKTKIVHYLMDNTEAYTILGRVPFAPEPIPGRAIIKQEETFFSQVFLPADGADDYQLLDTIKDDIQLIKVKYDGSKVPEAVPMLPSELTMINFAQYTDGMKQAGMIPIGLDEELVKPVYMNFVKNKHGLIVGQAQKGKTNVLKVILNTALLQGTETIGIFDSFDRGLSMYMDEDNVDYMESKEHIAEWLGSVEQILSQREREYVKSIQHGNVAVGFTPVLLVIDGYARFSQTLDSQLQDKIANLMKNFSHLGFNILVAGSNNDLSKGYDSLTSEIKQIRQAVILMKKSEQTLFTLPYERKEEEIHPGYGYYVVNGKEIKIQIPLCATERKVYT</sequence>
<feature type="domain" description="FtsK" evidence="11">
    <location>
        <begin position="992"/>
        <end position="1176"/>
    </location>
</feature>
<keyword evidence="7 10" id="KW-1133">Transmembrane helix</keyword>
<dbReference type="InterPro" id="IPR002543">
    <property type="entry name" value="FtsK_dom"/>
</dbReference>
<dbReference type="PANTHER" id="PTHR22683:SF1">
    <property type="entry name" value="TYPE VII SECRETION SYSTEM PROTEIN ESSC"/>
    <property type="match status" value="1"/>
</dbReference>
<comment type="caution">
    <text evidence="12">The sequence shown here is derived from an EMBL/GenBank/DDBJ whole genome shotgun (WGS) entry which is preliminary data.</text>
</comment>
<dbReference type="OrthoDB" id="9807790at2"/>
<evidence type="ECO:0000256" key="7">
    <source>
        <dbReference type="ARBA" id="ARBA00022989"/>
    </source>
</evidence>
<evidence type="ECO:0000313" key="12">
    <source>
        <dbReference type="EMBL" id="PLR83446.1"/>
    </source>
</evidence>
<accession>A0A2N5GMY4</accession>
<evidence type="ECO:0000256" key="2">
    <source>
        <dbReference type="ARBA" id="ARBA00022475"/>
    </source>
</evidence>
<keyword evidence="15" id="KW-1185">Reference proteome</keyword>
<dbReference type="Pfam" id="PF12538">
    <property type="entry name" value="FtsK_SpoIIIE_N"/>
    <property type="match status" value="1"/>
</dbReference>
<dbReference type="InterPro" id="IPR050206">
    <property type="entry name" value="FtsK/SpoIIIE/SftA"/>
</dbReference>
<dbReference type="PROSITE" id="PS50901">
    <property type="entry name" value="FTSK"/>
    <property type="match status" value="2"/>
</dbReference>